<accession>A0A0V0YI71</accession>
<keyword evidence="1" id="KW-0812">Transmembrane</keyword>
<name>A0A0V0YI71_TRIPS</name>
<comment type="caution">
    <text evidence="2">The sequence shown here is derived from an EMBL/GenBank/DDBJ whole genome shotgun (WGS) entry which is preliminary data.</text>
</comment>
<keyword evidence="1" id="KW-1133">Transmembrane helix</keyword>
<sequence>MLYMNRGNFENNKKMFNSNIECLQKLGKANVEMRISKADITGHWWLVKWLIVDGYFCFLFFNLTTASRLCQQYTSIEETGWFARE</sequence>
<evidence type="ECO:0000313" key="3">
    <source>
        <dbReference type="Proteomes" id="UP000054815"/>
    </source>
</evidence>
<proteinExistence type="predicted"/>
<gene>
    <name evidence="2" type="ORF">T4E_221</name>
</gene>
<protein>
    <submittedName>
        <fullName evidence="2">Uncharacterized protein</fullName>
    </submittedName>
</protein>
<organism evidence="2 3">
    <name type="scientific">Trichinella pseudospiralis</name>
    <name type="common">Parasitic roundworm</name>
    <dbReference type="NCBI Taxonomy" id="6337"/>
    <lineage>
        <taxon>Eukaryota</taxon>
        <taxon>Metazoa</taxon>
        <taxon>Ecdysozoa</taxon>
        <taxon>Nematoda</taxon>
        <taxon>Enoplea</taxon>
        <taxon>Dorylaimia</taxon>
        <taxon>Trichinellida</taxon>
        <taxon>Trichinellidae</taxon>
        <taxon>Trichinella</taxon>
    </lineage>
</organism>
<dbReference type="EMBL" id="JYDU01000010">
    <property type="protein sequence ID" value="KRY00037.1"/>
    <property type="molecule type" value="Genomic_DNA"/>
</dbReference>
<dbReference type="AlphaFoldDB" id="A0A0V0YI71"/>
<reference evidence="2 3" key="1">
    <citation type="submission" date="2015-01" db="EMBL/GenBank/DDBJ databases">
        <title>Evolution of Trichinella species and genotypes.</title>
        <authorList>
            <person name="Korhonen P.K."/>
            <person name="Edoardo P."/>
            <person name="Giuseppe L.R."/>
            <person name="Gasser R.B."/>
        </authorList>
    </citation>
    <scope>NUCLEOTIDE SEQUENCE [LARGE SCALE GENOMIC DNA]</scope>
    <source>
        <strain evidence="2">ISS141</strain>
    </source>
</reference>
<dbReference type="Proteomes" id="UP000054815">
    <property type="component" value="Unassembled WGS sequence"/>
</dbReference>
<evidence type="ECO:0000256" key="1">
    <source>
        <dbReference type="SAM" id="Phobius"/>
    </source>
</evidence>
<keyword evidence="1" id="KW-0472">Membrane</keyword>
<feature type="transmembrane region" description="Helical" evidence="1">
    <location>
        <begin position="43"/>
        <end position="63"/>
    </location>
</feature>
<evidence type="ECO:0000313" key="2">
    <source>
        <dbReference type="EMBL" id="KRY00037.1"/>
    </source>
</evidence>